<accession>A0AAN1BN98</accession>
<dbReference type="EMBL" id="CP020911">
    <property type="protein sequence ID" value="ARQ14334.1"/>
    <property type="molecule type" value="Genomic_DNA"/>
</dbReference>
<organism evidence="1 2">
    <name type="scientific">Rhizobium etli</name>
    <dbReference type="NCBI Taxonomy" id="29449"/>
    <lineage>
        <taxon>Bacteria</taxon>
        <taxon>Pseudomonadati</taxon>
        <taxon>Pseudomonadota</taxon>
        <taxon>Alphaproteobacteria</taxon>
        <taxon>Hyphomicrobiales</taxon>
        <taxon>Rhizobiaceae</taxon>
        <taxon>Rhizobium/Agrobacterium group</taxon>
        <taxon>Rhizobium</taxon>
    </lineage>
</organism>
<geneLocation type="plasmid" evidence="2">
    <name>pretnxc12e</name>
</geneLocation>
<proteinExistence type="predicted"/>
<dbReference type="AlphaFoldDB" id="A0AAN1BN98"/>
<name>A0AAN1BN98_RHIET</name>
<evidence type="ECO:0000313" key="2">
    <source>
        <dbReference type="Proteomes" id="UP000194159"/>
    </source>
</evidence>
<keyword evidence="1" id="KW-0614">Plasmid</keyword>
<sequence length="96" mass="11118">MLVVGEYRQGIEADIHRPHRTTAGFHAANAHRRAYVPRLLEWLNRHTFVEEQNFSIPARVCKPHAVLIQNNLPRPDQEVIQSANTLESRRWLPAFG</sequence>
<reference evidence="1 2" key="1">
    <citation type="submission" date="2017-04" db="EMBL/GenBank/DDBJ databases">
        <title>Complete genome sequences of Rhizobium genomic linages associated to common bean (phaseolus vulgaris).</title>
        <authorList>
            <person name="Santamaria R.I."/>
            <person name="Bustos P."/>
            <person name="Perez-Carrascal O."/>
            <person name="Martinez-Flores I."/>
            <person name="Juarez S."/>
            <person name="Lozano L."/>
            <person name="Miranda F."/>
            <person name="Vinuesa P."/>
            <person name="Martinez-Romero E."/>
            <person name="Cevallos M.A."/>
            <person name="Romero D."/>
            <person name="Davila G."/>
            <person name="Gonzalez V."/>
        </authorList>
    </citation>
    <scope>NUCLEOTIDE SEQUENCE [LARGE SCALE GENOMIC DNA]</scope>
    <source>
        <strain evidence="1 2">NXC12</strain>
        <plasmid evidence="2">pretnxc12e</plasmid>
    </source>
</reference>
<gene>
    <name evidence="1" type="ORF">NXC12_PE00740</name>
</gene>
<protein>
    <submittedName>
        <fullName evidence="1">Uncharacterized protein</fullName>
    </submittedName>
</protein>
<dbReference type="Proteomes" id="UP000194159">
    <property type="component" value="Plasmid pRetNXC12e"/>
</dbReference>
<evidence type="ECO:0000313" key="1">
    <source>
        <dbReference type="EMBL" id="ARQ14334.1"/>
    </source>
</evidence>